<protein>
    <recommendedName>
        <fullName evidence="2">DUF4430 domain-containing protein</fullName>
    </recommendedName>
</protein>
<proteinExistence type="predicted"/>
<dbReference type="EMBL" id="UINC01009563">
    <property type="protein sequence ID" value="SVA42871.1"/>
    <property type="molecule type" value="Genomic_DNA"/>
</dbReference>
<gene>
    <name evidence="1" type="ORF">METZ01_LOCUS95725</name>
</gene>
<reference evidence="1" key="1">
    <citation type="submission" date="2018-05" db="EMBL/GenBank/DDBJ databases">
        <authorList>
            <person name="Lanie J.A."/>
            <person name="Ng W.-L."/>
            <person name="Kazmierczak K.M."/>
            <person name="Andrzejewski T.M."/>
            <person name="Davidsen T.M."/>
            <person name="Wayne K.J."/>
            <person name="Tettelin H."/>
            <person name="Glass J.I."/>
            <person name="Rusch D."/>
            <person name="Podicherti R."/>
            <person name="Tsui H.-C.T."/>
            <person name="Winkler M.E."/>
        </authorList>
    </citation>
    <scope>NUCLEOTIDE SEQUENCE</scope>
</reference>
<evidence type="ECO:0008006" key="2">
    <source>
        <dbReference type="Google" id="ProtNLM"/>
    </source>
</evidence>
<evidence type="ECO:0000313" key="1">
    <source>
        <dbReference type="EMBL" id="SVA42871.1"/>
    </source>
</evidence>
<dbReference type="AlphaFoldDB" id="A0A381VS34"/>
<accession>A0A381VS34</accession>
<name>A0A381VS34_9ZZZZ</name>
<dbReference type="Gene3D" id="2.170.130.30">
    <property type="match status" value="1"/>
</dbReference>
<sequence length="123" mass="13638">MSELGNSKDEVNTSTIVTAKLMIKYTNAGDNETLTFETVTTRESTVFGLLIAASTEGNYEVEAENNGQGVTVTNIILSDCDDCKQEDGFSWQYTLNGFYSEIPANRNIISNNDVVEWVYTDEI</sequence>
<organism evidence="1">
    <name type="scientific">marine metagenome</name>
    <dbReference type="NCBI Taxonomy" id="408172"/>
    <lineage>
        <taxon>unclassified sequences</taxon>
        <taxon>metagenomes</taxon>
        <taxon>ecological metagenomes</taxon>
    </lineage>
</organism>